<feature type="compositionally biased region" description="Basic residues" evidence="6">
    <location>
        <begin position="99"/>
        <end position="109"/>
    </location>
</feature>
<dbReference type="AlphaFoldDB" id="A0ABD3W6H9"/>
<feature type="domain" description="Link" evidence="9">
    <location>
        <begin position="312"/>
        <end position="399"/>
    </location>
</feature>
<feature type="signal peptide" evidence="7">
    <location>
        <begin position="1"/>
        <end position="21"/>
    </location>
</feature>
<dbReference type="InterPro" id="IPR016187">
    <property type="entry name" value="CTDL_fold"/>
</dbReference>
<comment type="caution">
    <text evidence="10">The sequence shown here is derived from an EMBL/GenBank/DDBJ whole genome shotgun (WGS) entry which is preliminary data.</text>
</comment>
<dbReference type="InterPro" id="IPR016186">
    <property type="entry name" value="C-type_lectin-like/link_sf"/>
</dbReference>
<evidence type="ECO:0000259" key="9">
    <source>
        <dbReference type="PROSITE" id="PS50963"/>
    </source>
</evidence>
<evidence type="ECO:0000256" key="4">
    <source>
        <dbReference type="ARBA" id="ARBA00023180"/>
    </source>
</evidence>
<feature type="coiled-coil region" evidence="5">
    <location>
        <begin position="193"/>
        <end position="220"/>
    </location>
</feature>
<name>A0ABD3W6H9_SINWO</name>
<dbReference type="PANTHER" id="PTHR24038">
    <property type="entry name" value="STABILIN"/>
    <property type="match status" value="1"/>
</dbReference>
<dbReference type="Proteomes" id="UP001634394">
    <property type="component" value="Unassembled WGS sequence"/>
</dbReference>
<dbReference type="PANTHER" id="PTHR24038:SF11">
    <property type="entry name" value="INTEGRIN BETA-LIKE PROTEIN E"/>
    <property type="match status" value="1"/>
</dbReference>
<dbReference type="Gene3D" id="3.50.4.10">
    <property type="entry name" value="Hepatocyte Growth Factor"/>
    <property type="match status" value="2"/>
</dbReference>
<evidence type="ECO:0000313" key="11">
    <source>
        <dbReference type="Proteomes" id="UP001634394"/>
    </source>
</evidence>
<keyword evidence="5" id="KW-0175">Coiled coil</keyword>
<dbReference type="Pfam" id="PF00193">
    <property type="entry name" value="Xlink"/>
    <property type="match status" value="2"/>
</dbReference>
<feature type="domain" description="Link" evidence="9">
    <location>
        <begin position="488"/>
        <end position="578"/>
    </location>
</feature>
<keyword evidence="4" id="KW-0325">Glycoprotein</keyword>
<dbReference type="GO" id="GO:0016020">
    <property type="term" value="C:membrane"/>
    <property type="evidence" value="ECO:0007669"/>
    <property type="project" value="UniProtKB-SubCell"/>
</dbReference>
<evidence type="ECO:0000256" key="1">
    <source>
        <dbReference type="ARBA" id="ARBA00004370"/>
    </source>
</evidence>
<protein>
    <submittedName>
        <fullName evidence="10">Uncharacterized protein</fullName>
    </submittedName>
</protein>
<feature type="compositionally biased region" description="Basic and acidic residues" evidence="6">
    <location>
        <begin position="80"/>
        <end position="98"/>
    </location>
</feature>
<dbReference type="InterPro" id="IPR003609">
    <property type="entry name" value="Pan_app"/>
</dbReference>
<organism evidence="10 11">
    <name type="scientific">Sinanodonta woodiana</name>
    <name type="common">Chinese pond mussel</name>
    <name type="synonym">Anodonta woodiana</name>
    <dbReference type="NCBI Taxonomy" id="1069815"/>
    <lineage>
        <taxon>Eukaryota</taxon>
        <taxon>Metazoa</taxon>
        <taxon>Spiralia</taxon>
        <taxon>Lophotrochozoa</taxon>
        <taxon>Mollusca</taxon>
        <taxon>Bivalvia</taxon>
        <taxon>Autobranchia</taxon>
        <taxon>Heteroconchia</taxon>
        <taxon>Palaeoheterodonta</taxon>
        <taxon>Unionida</taxon>
        <taxon>Unionoidea</taxon>
        <taxon>Unionidae</taxon>
        <taxon>Unioninae</taxon>
        <taxon>Sinanodonta</taxon>
    </lineage>
</organism>
<dbReference type="SMART" id="SM00445">
    <property type="entry name" value="LINK"/>
    <property type="match status" value="2"/>
</dbReference>
<evidence type="ECO:0000313" key="10">
    <source>
        <dbReference type="EMBL" id="KAL3868180.1"/>
    </source>
</evidence>
<keyword evidence="2" id="KW-0472">Membrane</keyword>
<reference evidence="10 11" key="1">
    <citation type="submission" date="2024-11" db="EMBL/GenBank/DDBJ databases">
        <title>Chromosome-level genome assembly of the freshwater bivalve Anodonta woodiana.</title>
        <authorList>
            <person name="Chen X."/>
        </authorList>
    </citation>
    <scope>NUCLEOTIDE SEQUENCE [LARGE SCALE GENOMIC DNA]</scope>
    <source>
        <strain evidence="10">MN2024</strain>
        <tissue evidence="10">Gills</tissue>
    </source>
</reference>
<keyword evidence="7" id="KW-0732">Signal</keyword>
<dbReference type="SUPFAM" id="SSF57414">
    <property type="entry name" value="Hairpin loop containing domain-like"/>
    <property type="match status" value="1"/>
</dbReference>
<sequence>MMKIYFLFTALSGVIPVIVSAQDIGRNRLGNELKMDAKDDIAVQTSSHNWKNEDKDQLLIRSTQKFDTKIHSMSVIGSVKETDNSDNDKPVQDSDKISAKTRKGKKKDKGKSARSLSPSDKKKNGGKLPRGPAKKKVDKKPRPEESAVPMESVVDENNGIDGHLVMLQNRVSELERIQTLNSMRLEQLEDILSDSSTREMDKIKEQLKRLDKQAIDIKETVSKLSPEGVPIVRKHEGLEGFMVKSFNEITDIEKLETSSGEECWMKCTDTNACLSASFLAANGTCKLSRVSAFDIGAIEQASGWVVFAKHFPVSYASTDPKYGLDFSHANATCESMGASVATLEDLQSAFKEGYQRCGCGWTANGNAYLVSQQPMNACLSSVGIISCTWQSTWDVFCKIIKPQASPSAVDYAVIEGRRMNSDPLVSLDTTVATEASICAERCTNTPFCVSASFNSLEKKCELSTLSAYDRSTSTNDDNWVVYTKADMPVFLLKDPRGSDNATMTLGDARRSCRILGTRLARFEELYEAYQMGYMQCSCGWADSGIVYAIMQKPVHGCTNSIGVIKCNGQTTGNAYCRALS</sequence>
<dbReference type="Gene3D" id="3.10.100.10">
    <property type="entry name" value="Mannose-Binding Protein A, subunit A"/>
    <property type="match status" value="2"/>
</dbReference>
<proteinExistence type="predicted"/>
<evidence type="ECO:0000256" key="3">
    <source>
        <dbReference type="ARBA" id="ARBA00023157"/>
    </source>
</evidence>
<feature type="domain" description="Apple" evidence="8">
    <location>
        <begin position="397"/>
        <end position="486"/>
    </location>
</feature>
<dbReference type="PROSITE" id="PS50963">
    <property type="entry name" value="LINK_2"/>
    <property type="match status" value="2"/>
</dbReference>
<dbReference type="EMBL" id="JBJQND010000008">
    <property type="protein sequence ID" value="KAL3868180.1"/>
    <property type="molecule type" value="Genomic_DNA"/>
</dbReference>
<dbReference type="Pfam" id="PF00024">
    <property type="entry name" value="PAN_1"/>
    <property type="match status" value="2"/>
</dbReference>
<evidence type="ECO:0000256" key="7">
    <source>
        <dbReference type="SAM" id="SignalP"/>
    </source>
</evidence>
<gene>
    <name evidence="10" type="ORF">ACJMK2_041012</name>
</gene>
<evidence type="ECO:0000259" key="8">
    <source>
        <dbReference type="PROSITE" id="PS50948"/>
    </source>
</evidence>
<evidence type="ECO:0000256" key="6">
    <source>
        <dbReference type="SAM" id="MobiDB-lite"/>
    </source>
</evidence>
<feature type="chain" id="PRO_5044811102" evidence="7">
    <location>
        <begin position="22"/>
        <end position="580"/>
    </location>
</feature>
<keyword evidence="3" id="KW-1015">Disulfide bond</keyword>
<feature type="region of interest" description="Disordered" evidence="6">
    <location>
        <begin position="78"/>
        <end position="155"/>
    </location>
</feature>
<accession>A0ABD3W6H9</accession>
<dbReference type="PROSITE" id="PS50948">
    <property type="entry name" value="PAN"/>
    <property type="match status" value="1"/>
</dbReference>
<keyword evidence="11" id="KW-1185">Reference proteome</keyword>
<evidence type="ECO:0000256" key="5">
    <source>
        <dbReference type="SAM" id="Coils"/>
    </source>
</evidence>
<comment type="subcellular location">
    <subcellularLocation>
        <location evidence="1">Membrane</location>
    </subcellularLocation>
</comment>
<dbReference type="SUPFAM" id="SSF56436">
    <property type="entry name" value="C-type lectin-like"/>
    <property type="match status" value="2"/>
</dbReference>
<dbReference type="InterPro" id="IPR000538">
    <property type="entry name" value="Link_dom"/>
</dbReference>
<dbReference type="SMART" id="SM00473">
    <property type="entry name" value="PAN_AP"/>
    <property type="match status" value="2"/>
</dbReference>
<evidence type="ECO:0000256" key="2">
    <source>
        <dbReference type="ARBA" id="ARBA00023136"/>
    </source>
</evidence>